<reference evidence="2 3" key="1">
    <citation type="submission" date="2020-08" db="EMBL/GenBank/DDBJ databases">
        <title>Genomic Encyclopedia of Type Strains, Phase IV (KMG-IV): sequencing the most valuable type-strain genomes for metagenomic binning, comparative biology and taxonomic classification.</title>
        <authorList>
            <person name="Goeker M."/>
        </authorList>
    </citation>
    <scope>NUCLEOTIDE SEQUENCE [LARGE SCALE GENOMIC DNA]</scope>
    <source>
        <strain evidence="2 3">DSM 27163</strain>
    </source>
</reference>
<dbReference type="EMBL" id="JACIJH010000007">
    <property type="protein sequence ID" value="MBB5707034.1"/>
    <property type="molecule type" value="Genomic_DNA"/>
</dbReference>
<proteinExistence type="predicted"/>
<organism evidence="2 3">
    <name type="scientific">Sphingopyxis panaciterrulae</name>
    <dbReference type="NCBI Taxonomy" id="462372"/>
    <lineage>
        <taxon>Bacteria</taxon>
        <taxon>Pseudomonadati</taxon>
        <taxon>Pseudomonadota</taxon>
        <taxon>Alphaproteobacteria</taxon>
        <taxon>Sphingomonadales</taxon>
        <taxon>Sphingomonadaceae</taxon>
        <taxon>Sphingopyxis</taxon>
    </lineage>
</organism>
<name>A0A7W9B682_9SPHN</name>
<protein>
    <submittedName>
        <fullName evidence="2">Acyl dehydratase</fullName>
    </submittedName>
</protein>
<comment type="caution">
    <text evidence="2">The sequence shown here is derived from an EMBL/GenBank/DDBJ whole genome shotgun (WGS) entry which is preliminary data.</text>
</comment>
<dbReference type="CDD" id="cd03441">
    <property type="entry name" value="R_hydratase_like"/>
    <property type="match status" value="1"/>
</dbReference>
<dbReference type="Gene3D" id="3.10.129.10">
    <property type="entry name" value="Hotdog Thioesterase"/>
    <property type="match status" value="1"/>
</dbReference>
<dbReference type="AlphaFoldDB" id="A0A7W9B682"/>
<accession>A0A7W9B682</accession>
<gene>
    <name evidence="2" type="ORF">FHR21_002396</name>
</gene>
<evidence type="ECO:0000259" key="1">
    <source>
        <dbReference type="Pfam" id="PF01575"/>
    </source>
</evidence>
<feature type="domain" description="MaoC-like" evidence="1">
    <location>
        <begin position="21"/>
        <end position="108"/>
    </location>
</feature>
<dbReference type="InterPro" id="IPR002539">
    <property type="entry name" value="MaoC-like_dom"/>
</dbReference>
<dbReference type="RefSeq" id="WP_184098508.1">
    <property type="nucleotide sequence ID" value="NZ_JACIJH010000007.1"/>
</dbReference>
<dbReference type="SUPFAM" id="SSF54637">
    <property type="entry name" value="Thioesterase/thiol ester dehydrase-isomerase"/>
    <property type="match status" value="1"/>
</dbReference>
<dbReference type="Proteomes" id="UP000537161">
    <property type="component" value="Unassembled WGS sequence"/>
</dbReference>
<evidence type="ECO:0000313" key="2">
    <source>
        <dbReference type="EMBL" id="MBB5707034.1"/>
    </source>
</evidence>
<sequence>MTHDLSFPVAGEALAPLTVAHIDPATLKLVAALMDDPNPIHFDTAAARAAGLGDRPVAQGPLTFGYLLVMAARAVGGHDGLRQARIRFLGNVFAGDRLECTGVIHEVTPDAQRMTLRCRAEADGRPVADMDATFLLDGADAPSGQASPTSRNGMDL</sequence>
<evidence type="ECO:0000313" key="3">
    <source>
        <dbReference type="Proteomes" id="UP000537161"/>
    </source>
</evidence>
<dbReference type="InterPro" id="IPR029069">
    <property type="entry name" value="HotDog_dom_sf"/>
</dbReference>
<keyword evidence="3" id="KW-1185">Reference proteome</keyword>
<dbReference type="Pfam" id="PF01575">
    <property type="entry name" value="MaoC_dehydratas"/>
    <property type="match status" value="1"/>
</dbReference>